<evidence type="ECO:0000256" key="1">
    <source>
        <dbReference type="SAM" id="MobiDB-lite"/>
    </source>
</evidence>
<evidence type="ECO:0000313" key="3">
    <source>
        <dbReference type="Proteomes" id="UP000663866"/>
    </source>
</evidence>
<evidence type="ECO:0000313" key="2">
    <source>
        <dbReference type="EMBL" id="CAF4748982.1"/>
    </source>
</evidence>
<dbReference type="AlphaFoldDB" id="A0A821LCU8"/>
<gene>
    <name evidence="2" type="ORF">OVN521_LOCUS50082</name>
</gene>
<dbReference type="EMBL" id="CAJOBG010113296">
    <property type="protein sequence ID" value="CAF4748982.1"/>
    <property type="molecule type" value="Genomic_DNA"/>
</dbReference>
<reference evidence="2" key="1">
    <citation type="submission" date="2021-02" db="EMBL/GenBank/DDBJ databases">
        <authorList>
            <person name="Nowell W R."/>
        </authorList>
    </citation>
    <scope>NUCLEOTIDE SEQUENCE</scope>
</reference>
<accession>A0A821LCU8</accession>
<comment type="caution">
    <text evidence="2">The sequence shown here is derived from an EMBL/GenBank/DDBJ whole genome shotgun (WGS) entry which is preliminary data.</text>
</comment>
<proteinExistence type="predicted"/>
<name>A0A821LCU8_9BILA</name>
<protein>
    <submittedName>
        <fullName evidence="2">Uncharacterized protein</fullName>
    </submittedName>
</protein>
<sequence>MSKSQFIKSKFGEEDTDNESGAEAQYDLATSIEESGGIEKFLVTPCMVLYKRHLIDQ</sequence>
<dbReference type="Proteomes" id="UP000663866">
    <property type="component" value="Unassembled WGS sequence"/>
</dbReference>
<feature type="region of interest" description="Disordered" evidence="1">
    <location>
        <begin position="1"/>
        <end position="22"/>
    </location>
</feature>
<keyword evidence="3" id="KW-1185">Reference proteome</keyword>
<organism evidence="2 3">
    <name type="scientific">Rotaria magnacalcarata</name>
    <dbReference type="NCBI Taxonomy" id="392030"/>
    <lineage>
        <taxon>Eukaryota</taxon>
        <taxon>Metazoa</taxon>
        <taxon>Spiralia</taxon>
        <taxon>Gnathifera</taxon>
        <taxon>Rotifera</taxon>
        <taxon>Eurotatoria</taxon>
        <taxon>Bdelloidea</taxon>
        <taxon>Philodinida</taxon>
        <taxon>Philodinidae</taxon>
        <taxon>Rotaria</taxon>
    </lineage>
</organism>
<feature type="non-terminal residue" evidence="2">
    <location>
        <position position="57"/>
    </location>
</feature>